<comment type="similarity">
    <text evidence="2">Belongs to the eukaryotic RPA49/POLR1E RNA polymerase subunit family.</text>
</comment>
<feature type="compositionally biased region" description="Acidic residues" evidence="6">
    <location>
        <begin position="93"/>
        <end position="102"/>
    </location>
</feature>
<evidence type="ECO:0000313" key="8">
    <source>
        <dbReference type="EMBL" id="GMH50530.1"/>
    </source>
</evidence>
<evidence type="ECO:0000256" key="5">
    <source>
        <dbReference type="ARBA" id="ARBA00023242"/>
    </source>
</evidence>
<keyword evidence="5" id="KW-0539">Nucleus</keyword>
<keyword evidence="9" id="KW-1185">Reference proteome</keyword>
<dbReference type="Pfam" id="PF06870">
    <property type="entry name" value="RNA_pol_I_A49"/>
    <property type="match status" value="1"/>
</dbReference>
<keyword evidence="3" id="KW-0240">DNA-directed RNA polymerase</keyword>
<dbReference type="GO" id="GO:0000428">
    <property type="term" value="C:DNA-directed RNA polymerase complex"/>
    <property type="evidence" value="ECO:0007669"/>
    <property type="project" value="UniProtKB-KW"/>
</dbReference>
<evidence type="ECO:0000256" key="2">
    <source>
        <dbReference type="ARBA" id="ARBA00009430"/>
    </source>
</evidence>
<name>A0A9W6ZIB2_9STRA</name>
<dbReference type="OrthoDB" id="532500at2759"/>
<dbReference type="InterPro" id="IPR009668">
    <property type="entry name" value="RNA_pol-assoc_fac_A49-like"/>
</dbReference>
<evidence type="ECO:0000256" key="6">
    <source>
        <dbReference type="SAM" id="MobiDB-lite"/>
    </source>
</evidence>
<proteinExistence type="inferred from homology"/>
<reference evidence="8" key="1">
    <citation type="submission" date="2022-07" db="EMBL/GenBank/DDBJ databases">
        <title>Genome analysis of Parmales, a sister group of diatoms, reveals the evolutionary specialization of diatoms from phago-mixotrophs to photoautotrophs.</title>
        <authorList>
            <person name="Ban H."/>
            <person name="Sato S."/>
            <person name="Yoshikawa S."/>
            <person name="Kazumasa Y."/>
            <person name="Nakamura Y."/>
            <person name="Ichinomiya M."/>
            <person name="Saitoh K."/>
            <person name="Sato N."/>
            <person name="Blanc-Mathieu R."/>
            <person name="Endo H."/>
            <person name="Kuwata A."/>
            <person name="Ogata H."/>
        </authorList>
    </citation>
    <scope>NUCLEOTIDE SEQUENCE</scope>
</reference>
<keyword evidence="7" id="KW-0472">Membrane</keyword>
<comment type="caution">
    <text evidence="8">The sequence shown here is derived from an EMBL/GenBank/DDBJ whole genome shotgun (WGS) entry which is preliminary data.</text>
</comment>
<dbReference type="GO" id="GO:0005730">
    <property type="term" value="C:nucleolus"/>
    <property type="evidence" value="ECO:0007669"/>
    <property type="project" value="UniProtKB-SubCell"/>
</dbReference>
<gene>
    <name evidence="8" type="ORF">TrRE_jg10219</name>
</gene>
<dbReference type="PANTHER" id="PTHR14440">
    <property type="entry name" value="DNA-DIRECTED RNA POLYMERASE I SUBUNIT RPA49"/>
    <property type="match status" value="1"/>
</dbReference>
<feature type="compositionally biased region" description="Basic residues" evidence="6">
    <location>
        <begin position="72"/>
        <end position="89"/>
    </location>
</feature>
<dbReference type="EMBL" id="BRXZ01001950">
    <property type="protein sequence ID" value="GMH50530.1"/>
    <property type="molecule type" value="Genomic_DNA"/>
</dbReference>
<dbReference type="GO" id="GO:0003677">
    <property type="term" value="F:DNA binding"/>
    <property type="evidence" value="ECO:0007669"/>
    <property type="project" value="InterPro"/>
</dbReference>
<evidence type="ECO:0008006" key="10">
    <source>
        <dbReference type="Google" id="ProtNLM"/>
    </source>
</evidence>
<feature type="compositionally biased region" description="Low complexity" evidence="6">
    <location>
        <begin position="109"/>
        <end position="121"/>
    </location>
</feature>
<evidence type="ECO:0000256" key="3">
    <source>
        <dbReference type="ARBA" id="ARBA00022478"/>
    </source>
</evidence>
<organism evidence="8 9">
    <name type="scientific">Triparma retinervis</name>
    <dbReference type="NCBI Taxonomy" id="2557542"/>
    <lineage>
        <taxon>Eukaryota</taxon>
        <taxon>Sar</taxon>
        <taxon>Stramenopiles</taxon>
        <taxon>Ochrophyta</taxon>
        <taxon>Bolidophyceae</taxon>
        <taxon>Parmales</taxon>
        <taxon>Triparmaceae</taxon>
        <taxon>Triparma</taxon>
    </lineage>
</organism>
<evidence type="ECO:0000256" key="7">
    <source>
        <dbReference type="SAM" id="Phobius"/>
    </source>
</evidence>
<keyword evidence="7" id="KW-1133">Transmembrane helix</keyword>
<comment type="subcellular location">
    <subcellularLocation>
        <location evidence="1">Nucleus</location>
        <location evidence="1">Nucleolus</location>
    </subcellularLocation>
</comment>
<sequence>MAPKSNDTSSKSKVVDLDKCKLTLKESKGGENSIVAFPNPIPGSKLSYTMEETERDLVVRGNSKSCSYENVRRKRQSERQSSKGKRKRKAGDEPCDSSDDDSGSGSGGVSLSPAGGQGTTTTMTAVYNKETREVTLHYGKDVNMIAPLTQSISKYNPVVKDNALEEHSYAARRDALYESFGSSKKLKVLKSQKANEVKIGNVIGGDGMNDGLEAMEQSRSNMDAMESVKRGREAADVVAESVEISRRALLPKYDPDAKSPRQVYKARDIAGDEVWGMISRMVDGCCHDDGWLEKLAERIQFEVAVKMEFEMMPQGGLEKDDRAKVKSLVLLNHLMKFSKETGGFKFRGKSAEDLSKRARLPEVVCVRMLALFAQRNEETGGFLFSKQLKDKLTFHILILFMVACGGKAIKCAGFGPLLRDMKMEAKQAGDFLRNAGFNVKKGGDGGMAAELKVPLVFPSGVKRGMGKR</sequence>
<dbReference type="AlphaFoldDB" id="A0A9W6ZIB2"/>
<evidence type="ECO:0000313" key="9">
    <source>
        <dbReference type="Proteomes" id="UP001165082"/>
    </source>
</evidence>
<dbReference type="GO" id="GO:0006351">
    <property type="term" value="P:DNA-templated transcription"/>
    <property type="evidence" value="ECO:0007669"/>
    <property type="project" value="InterPro"/>
</dbReference>
<keyword evidence="7" id="KW-0812">Transmembrane</keyword>
<evidence type="ECO:0000256" key="1">
    <source>
        <dbReference type="ARBA" id="ARBA00004604"/>
    </source>
</evidence>
<feature type="region of interest" description="Disordered" evidence="6">
    <location>
        <begin position="28"/>
        <end position="121"/>
    </location>
</feature>
<accession>A0A9W6ZIB2</accession>
<protein>
    <recommendedName>
        <fullName evidence="10">DNA-directed RNA polymerase I subunit RPA49</fullName>
    </recommendedName>
</protein>
<keyword evidence="4" id="KW-0804">Transcription</keyword>
<feature type="transmembrane region" description="Helical" evidence="7">
    <location>
        <begin position="392"/>
        <end position="418"/>
    </location>
</feature>
<dbReference type="Proteomes" id="UP001165082">
    <property type="component" value="Unassembled WGS sequence"/>
</dbReference>
<evidence type="ECO:0000256" key="4">
    <source>
        <dbReference type="ARBA" id="ARBA00023163"/>
    </source>
</evidence>